<dbReference type="Proteomes" id="UP000510822">
    <property type="component" value="Chromosome"/>
</dbReference>
<name>A0A7D5ZES1_9NEIS</name>
<dbReference type="RefSeq" id="WP_180307629.1">
    <property type="nucleotide sequence ID" value="NZ_CP058952.1"/>
</dbReference>
<sequence length="397" mass="43943">MMSKYAWWALALSIGLHLASILSEPLLNWLSYRQIDDPELKKTERKLAAQSIDAEADDSATAQLKGVKPAQQQYVLLKPMAAQPAEKPKPARVLASPSAKVAPVSLIAKESASKVTSVQWTAASGGSASIAIQIASEMQLKMASQASEVVGVLASAASKSKRIASAALATKIDKSAAKRFPREVKIEYRYMGFPAYLQWHLEAGRYELQLDVPIPGHARRFISRGKIDKHGVMPEQFIEYRKQFETPKYDVRFDWDKTEVTLSEGSNQKVEPFAPGDQDLMSAALHLALMGGSQAKYEMALFSGRKRYPDVQFELKGEAKLKIGEQEITALLMSSRTGDRQVDFWLAPDWNNLPVRMVINFGKDGSYDLSAYNVSLDGKKVLEWVNPSLQAPGARRP</sequence>
<dbReference type="EMBL" id="CP058952">
    <property type="protein sequence ID" value="QLI80489.1"/>
    <property type="molecule type" value="Genomic_DNA"/>
</dbReference>
<organism evidence="1 2">
    <name type="scientific">Chitinibacter fontanus</name>
    <dbReference type="NCBI Taxonomy" id="1737446"/>
    <lineage>
        <taxon>Bacteria</taxon>
        <taxon>Pseudomonadati</taxon>
        <taxon>Pseudomonadota</taxon>
        <taxon>Betaproteobacteria</taxon>
        <taxon>Neisseriales</taxon>
        <taxon>Chitinibacteraceae</taxon>
        <taxon>Chitinibacter</taxon>
    </lineage>
</organism>
<protein>
    <submittedName>
        <fullName evidence="1">DUF3108 domain-containing protein</fullName>
    </submittedName>
</protein>
<keyword evidence="2" id="KW-1185">Reference proteome</keyword>
<evidence type="ECO:0000313" key="2">
    <source>
        <dbReference type="Proteomes" id="UP000510822"/>
    </source>
</evidence>
<dbReference type="KEGG" id="cfon:HZU75_02445"/>
<accession>A0A7D5ZES1</accession>
<evidence type="ECO:0000313" key="1">
    <source>
        <dbReference type="EMBL" id="QLI80489.1"/>
    </source>
</evidence>
<reference evidence="1 2" key="1">
    <citation type="journal article" date="2016" name="Int. J. Syst. Evol. Microbiol.">
        <title>Chitinibacter fontanus sp. nov., isolated from a spring.</title>
        <authorList>
            <person name="Sheu S.Y."/>
            <person name="Li Y.S."/>
            <person name="Young C.C."/>
            <person name="Chen W.M."/>
        </authorList>
    </citation>
    <scope>NUCLEOTIDE SEQUENCE [LARGE SCALE GENOMIC DNA]</scope>
    <source>
        <strain evidence="1 2">STM-7</strain>
    </source>
</reference>
<proteinExistence type="predicted"/>
<gene>
    <name evidence="1" type="ORF">HZU75_02445</name>
</gene>
<dbReference type="Pfam" id="PF11306">
    <property type="entry name" value="DUF3108"/>
    <property type="match status" value="1"/>
</dbReference>
<dbReference type="InterPro" id="IPR021457">
    <property type="entry name" value="DUF3108"/>
</dbReference>
<dbReference type="AlphaFoldDB" id="A0A7D5ZES1"/>